<protein>
    <submittedName>
        <fullName evidence="1">Uncharacterized protein</fullName>
    </submittedName>
</protein>
<dbReference type="AlphaFoldDB" id="A0A382W3I2"/>
<dbReference type="EMBL" id="UINC01156726">
    <property type="protein sequence ID" value="SVD53303.1"/>
    <property type="molecule type" value="Genomic_DNA"/>
</dbReference>
<sequence>MRQILITLGLTLLHSCSLTGSTSAYFTRDLNESKLEAVGNFMANGHKNKIVVNPESVTVYPILNIVDSKTTIEIPFNTWCGGPDSYRLRTYPWRMPPIDEFGCHFSEPEESKFCRDAKELEKIVQPYVKKGLLGFSVYTGECDGQHFYYDLITKRFVVWSL</sequence>
<accession>A0A382W3I2</accession>
<gene>
    <name evidence="1" type="ORF">METZ01_LOCUS406157</name>
</gene>
<reference evidence="1" key="1">
    <citation type="submission" date="2018-05" db="EMBL/GenBank/DDBJ databases">
        <authorList>
            <person name="Lanie J.A."/>
            <person name="Ng W.-L."/>
            <person name="Kazmierczak K.M."/>
            <person name="Andrzejewski T.M."/>
            <person name="Davidsen T.M."/>
            <person name="Wayne K.J."/>
            <person name="Tettelin H."/>
            <person name="Glass J.I."/>
            <person name="Rusch D."/>
            <person name="Podicherti R."/>
            <person name="Tsui H.-C.T."/>
            <person name="Winkler M.E."/>
        </authorList>
    </citation>
    <scope>NUCLEOTIDE SEQUENCE</scope>
</reference>
<evidence type="ECO:0000313" key="1">
    <source>
        <dbReference type="EMBL" id="SVD53303.1"/>
    </source>
</evidence>
<name>A0A382W3I2_9ZZZZ</name>
<proteinExistence type="predicted"/>
<organism evidence="1">
    <name type="scientific">marine metagenome</name>
    <dbReference type="NCBI Taxonomy" id="408172"/>
    <lineage>
        <taxon>unclassified sequences</taxon>
        <taxon>metagenomes</taxon>
        <taxon>ecological metagenomes</taxon>
    </lineage>
</organism>